<dbReference type="Proteomes" id="UP000266723">
    <property type="component" value="Unassembled WGS sequence"/>
</dbReference>
<proteinExistence type="predicted"/>
<name>A0ABQ7APR3_BRACR</name>
<keyword evidence="3" id="KW-1185">Reference proteome</keyword>
<comment type="caution">
    <text evidence="2">The sequence shown here is derived from an EMBL/GenBank/DDBJ whole genome shotgun (WGS) entry which is preliminary data.</text>
</comment>
<protein>
    <submittedName>
        <fullName evidence="2">Uncharacterized protein</fullName>
    </submittedName>
</protein>
<reference evidence="2 3" key="1">
    <citation type="journal article" date="2020" name="BMC Genomics">
        <title>Intraspecific diversification of the crop wild relative Brassica cretica Lam. using demographic model selection.</title>
        <authorList>
            <person name="Kioukis A."/>
            <person name="Michalopoulou V.A."/>
            <person name="Briers L."/>
            <person name="Pirintsos S."/>
            <person name="Studholme D.J."/>
            <person name="Pavlidis P."/>
            <person name="Sarris P.F."/>
        </authorList>
    </citation>
    <scope>NUCLEOTIDE SEQUENCE [LARGE SCALE GENOMIC DNA]</scope>
    <source>
        <strain evidence="3">cv. PFS-1207/04</strain>
    </source>
</reference>
<evidence type="ECO:0000313" key="2">
    <source>
        <dbReference type="EMBL" id="KAF3516145.1"/>
    </source>
</evidence>
<accession>A0ABQ7APR3</accession>
<dbReference type="EMBL" id="QGKV02001556">
    <property type="protein sequence ID" value="KAF3516145.1"/>
    <property type="molecule type" value="Genomic_DNA"/>
</dbReference>
<evidence type="ECO:0000256" key="1">
    <source>
        <dbReference type="SAM" id="MobiDB-lite"/>
    </source>
</evidence>
<feature type="region of interest" description="Disordered" evidence="1">
    <location>
        <begin position="41"/>
        <end position="71"/>
    </location>
</feature>
<evidence type="ECO:0000313" key="3">
    <source>
        <dbReference type="Proteomes" id="UP000266723"/>
    </source>
</evidence>
<gene>
    <name evidence="2" type="ORF">DY000_02060815</name>
</gene>
<organism evidence="2 3">
    <name type="scientific">Brassica cretica</name>
    <name type="common">Mustard</name>
    <dbReference type="NCBI Taxonomy" id="69181"/>
    <lineage>
        <taxon>Eukaryota</taxon>
        <taxon>Viridiplantae</taxon>
        <taxon>Streptophyta</taxon>
        <taxon>Embryophyta</taxon>
        <taxon>Tracheophyta</taxon>
        <taxon>Spermatophyta</taxon>
        <taxon>Magnoliopsida</taxon>
        <taxon>eudicotyledons</taxon>
        <taxon>Gunneridae</taxon>
        <taxon>Pentapetalae</taxon>
        <taxon>rosids</taxon>
        <taxon>malvids</taxon>
        <taxon>Brassicales</taxon>
        <taxon>Brassicaceae</taxon>
        <taxon>Brassiceae</taxon>
        <taxon>Brassica</taxon>
    </lineage>
</organism>
<sequence length="71" mass="7998">MITSDLWIFQPRLEARSRAADMDMKIYDDNIGFVDLPTKIRGENQSGRHGHEVTATAMKSNGKSPPESHKL</sequence>